<keyword evidence="4" id="KW-0812">Transmembrane</keyword>
<dbReference type="Proteomes" id="UP001176521">
    <property type="component" value="Unassembled WGS sequence"/>
</dbReference>
<reference evidence="7" key="1">
    <citation type="journal article" date="2023" name="PhytoFront">
        <title>Draft Genome Resources of Seven Strains of Tilletia horrida, Causal Agent of Kernel Smut of Rice.</title>
        <authorList>
            <person name="Khanal S."/>
            <person name="Antony Babu S."/>
            <person name="Zhou X.G."/>
        </authorList>
    </citation>
    <scope>NUCLEOTIDE SEQUENCE</scope>
    <source>
        <strain evidence="7">TX3</strain>
    </source>
</reference>
<feature type="transmembrane region" description="Helical" evidence="4">
    <location>
        <begin position="304"/>
        <end position="327"/>
    </location>
</feature>
<evidence type="ECO:0000256" key="3">
    <source>
        <dbReference type="SAM" id="MobiDB-lite"/>
    </source>
</evidence>
<feature type="signal peptide" evidence="5">
    <location>
        <begin position="1"/>
        <end position="26"/>
    </location>
</feature>
<feature type="region of interest" description="Disordered" evidence="3">
    <location>
        <begin position="454"/>
        <end position="503"/>
    </location>
</feature>
<evidence type="ECO:0000256" key="1">
    <source>
        <dbReference type="ARBA" id="ARBA00022443"/>
    </source>
</evidence>
<dbReference type="PROSITE" id="PS50002">
    <property type="entry name" value="SH3"/>
    <property type="match status" value="1"/>
</dbReference>
<keyword evidence="5" id="KW-0732">Signal</keyword>
<dbReference type="InterPro" id="IPR001452">
    <property type="entry name" value="SH3_domain"/>
</dbReference>
<dbReference type="AlphaFoldDB" id="A0AAN6JGK8"/>
<protein>
    <recommendedName>
        <fullName evidence="6">SH3 domain-containing protein</fullName>
    </recommendedName>
</protein>
<organism evidence="7 8">
    <name type="scientific">Tilletia horrida</name>
    <dbReference type="NCBI Taxonomy" id="155126"/>
    <lineage>
        <taxon>Eukaryota</taxon>
        <taxon>Fungi</taxon>
        <taxon>Dikarya</taxon>
        <taxon>Basidiomycota</taxon>
        <taxon>Ustilaginomycotina</taxon>
        <taxon>Exobasidiomycetes</taxon>
        <taxon>Tilletiales</taxon>
        <taxon>Tilletiaceae</taxon>
        <taxon>Tilletia</taxon>
    </lineage>
</organism>
<keyword evidence="4" id="KW-0472">Membrane</keyword>
<evidence type="ECO:0000259" key="6">
    <source>
        <dbReference type="PROSITE" id="PS50002"/>
    </source>
</evidence>
<dbReference type="Pfam" id="PF14604">
    <property type="entry name" value="SH3_9"/>
    <property type="match status" value="1"/>
</dbReference>
<evidence type="ECO:0000256" key="5">
    <source>
        <dbReference type="SAM" id="SignalP"/>
    </source>
</evidence>
<dbReference type="SUPFAM" id="SSF50044">
    <property type="entry name" value="SH3-domain"/>
    <property type="match status" value="1"/>
</dbReference>
<gene>
    <name evidence="7" type="ORF">OC842_007759</name>
</gene>
<sequence>MQRIITSLCAAAALGAAALLPTLAIAQSDNGCVSLRGSKSCPAFQDAYVNPTNLSNAWPWFTAVTDVQSFDEQFDLYFTDPNRYHQTKFQRQLQCNSTAALNTTLQWQRTILCGQFSQISYSASCNVRNRVNPIMVCQDTCVQYAKTEDVLIANPQICPPDNQLSVFQNNTRYFNLNKDYTTCTNWTTLVSTDSSSCVEGITNEGNCGWGPNVNNQLCDYCDPTGNQTIPSCCYDAKTDLSQCSLFGYPGAATVRPTTSVGTTMGPTSTSSSSSNPVNTGSGDNSGIGNSQNSQGGKRYSGGQIAGIVVGCVVGALLLGLLLGLLCFRRKADKRDAETAAGAGNGRGDAEKTRMLGNISPDGHGAGGAGLLAAGAGAGAYAAGGRDNEKDGWQSPLADEKFAEKEAARPGSSALAAPPSHGSNATGGRFSPVSGSGAAAAGVGGALLGAAAASSGSNSNRALSSTPTQMAASGAASSKEADENRPMSALSNTTTTDGRGTTVPAVRDQYSGLDIQPQDEVIAIYPYSATLTDEMNLEVDDVITVLRLYDDGWALGRRARAAGVAAGSNEGAFPLVCVTHSQAVDGPASRGMGGSMPGASSDDGGLTSGAEGVSDSADGAVTADEGAVTADEDFESSRRR</sequence>
<proteinExistence type="predicted"/>
<feature type="compositionally biased region" description="Low complexity" evidence="3">
    <location>
        <begin position="492"/>
        <end position="501"/>
    </location>
</feature>
<feature type="region of interest" description="Disordered" evidence="3">
    <location>
        <begin position="335"/>
        <end position="360"/>
    </location>
</feature>
<feature type="region of interest" description="Disordered" evidence="3">
    <location>
        <begin position="586"/>
        <end position="639"/>
    </location>
</feature>
<feature type="region of interest" description="Disordered" evidence="3">
    <location>
        <begin position="257"/>
        <end position="295"/>
    </location>
</feature>
<comment type="caution">
    <text evidence="7">The sequence shown here is derived from an EMBL/GenBank/DDBJ whole genome shotgun (WGS) entry which is preliminary data.</text>
</comment>
<keyword evidence="1 2" id="KW-0728">SH3 domain</keyword>
<feature type="region of interest" description="Disordered" evidence="3">
    <location>
        <begin position="402"/>
        <end position="435"/>
    </location>
</feature>
<dbReference type="EMBL" id="JAPDMQ010001252">
    <property type="protein sequence ID" value="KAK0518546.1"/>
    <property type="molecule type" value="Genomic_DNA"/>
</dbReference>
<dbReference type="Gene3D" id="2.30.30.40">
    <property type="entry name" value="SH3 Domains"/>
    <property type="match status" value="1"/>
</dbReference>
<keyword evidence="4" id="KW-1133">Transmembrane helix</keyword>
<evidence type="ECO:0000313" key="8">
    <source>
        <dbReference type="Proteomes" id="UP001176521"/>
    </source>
</evidence>
<evidence type="ECO:0000256" key="4">
    <source>
        <dbReference type="SAM" id="Phobius"/>
    </source>
</evidence>
<evidence type="ECO:0000256" key="2">
    <source>
        <dbReference type="PROSITE-ProRule" id="PRU00192"/>
    </source>
</evidence>
<dbReference type="SMART" id="SM00326">
    <property type="entry name" value="SH3"/>
    <property type="match status" value="1"/>
</dbReference>
<feature type="compositionally biased region" description="Low complexity" evidence="3">
    <location>
        <begin position="454"/>
        <end position="464"/>
    </location>
</feature>
<dbReference type="InterPro" id="IPR036028">
    <property type="entry name" value="SH3-like_dom_sf"/>
</dbReference>
<name>A0AAN6JGK8_9BASI</name>
<evidence type="ECO:0000313" key="7">
    <source>
        <dbReference type="EMBL" id="KAK0518546.1"/>
    </source>
</evidence>
<keyword evidence="8" id="KW-1185">Reference proteome</keyword>
<accession>A0AAN6JGK8</accession>
<feature type="domain" description="SH3" evidence="6">
    <location>
        <begin position="515"/>
        <end position="582"/>
    </location>
</feature>
<feature type="chain" id="PRO_5042849076" description="SH3 domain-containing protein" evidence="5">
    <location>
        <begin position="27"/>
        <end position="639"/>
    </location>
</feature>